<evidence type="ECO:0000313" key="1">
    <source>
        <dbReference type="EMBL" id="RIB28570.1"/>
    </source>
</evidence>
<dbReference type="AlphaFoldDB" id="A0A397W1I0"/>
<gene>
    <name evidence="1" type="ORF">C2G38_2058890</name>
</gene>
<sequence>MNNCPKIINIEFSIDSSRVEFDIISTCLSKMKMLESLYIHVLSDVEGYNFKLFGEKLPHSLRSFKFGYTYNSSKILNNFLMNCNVPLESLYISLHNISINHLDCLVNFANRCTTLREVGLEDIQDQSQCNHEKLDVIDKLRQLNIKIVPFY</sequence>
<reference evidence="1 2" key="1">
    <citation type="submission" date="2018-06" db="EMBL/GenBank/DDBJ databases">
        <title>Comparative genomics reveals the genomic features of Rhizophagus irregularis, R. cerebriforme, R. diaphanum and Gigaspora rosea, and their symbiotic lifestyle signature.</title>
        <authorList>
            <person name="Morin E."/>
            <person name="San Clemente H."/>
            <person name="Chen E.C.H."/>
            <person name="De La Providencia I."/>
            <person name="Hainaut M."/>
            <person name="Kuo A."/>
            <person name="Kohler A."/>
            <person name="Murat C."/>
            <person name="Tang N."/>
            <person name="Roy S."/>
            <person name="Loubradou J."/>
            <person name="Henrissat B."/>
            <person name="Grigoriev I.V."/>
            <person name="Corradi N."/>
            <person name="Roux C."/>
            <person name="Martin F.M."/>
        </authorList>
    </citation>
    <scope>NUCLEOTIDE SEQUENCE [LARGE SCALE GENOMIC DNA]</scope>
    <source>
        <strain evidence="1 2">DAOM 194757</strain>
    </source>
</reference>
<organism evidence="1 2">
    <name type="scientific">Gigaspora rosea</name>
    <dbReference type="NCBI Taxonomy" id="44941"/>
    <lineage>
        <taxon>Eukaryota</taxon>
        <taxon>Fungi</taxon>
        <taxon>Fungi incertae sedis</taxon>
        <taxon>Mucoromycota</taxon>
        <taxon>Glomeromycotina</taxon>
        <taxon>Glomeromycetes</taxon>
        <taxon>Diversisporales</taxon>
        <taxon>Gigasporaceae</taxon>
        <taxon>Gigaspora</taxon>
    </lineage>
</organism>
<comment type="caution">
    <text evidence="1">The sequence shown here is derived from an EMBL/GenBank/DDBJ whole genome shotgun (WGS) entry which is preliminary data.</text>
</comment>
<accession>A0A397W1I0</accession>
<evidence type="ECO:0000313" key="2">
    <source>
        <dbReference type="Proteomes" id="UP000266673"/>
    </source>
</evidence>
<dbReference type="SUPFAM" id="SSF52047">
    <property type="entry name" value="RNI-like"/>
    <property type="match status" value="1"/>
</dbReference>
<keyword evidence="2" id="KW-1185">Reference proteome</keyword>
<dbReference type="OrthoDB" id="2367726at2759"/>
<evidence type="ECO:0008006" key="3">
    <source>
        <dbReference type="Google" id="ProtNLM"/>
    </source>
</evidence>
<name>A0A397W1I0_9GLOM</name>
<dbReference type="EMBL" id="QKWP01000061">
    <property type="protein sequence ID" value="RIB28570.1"/>
    <property type="molecule type" value="Genomic_DNA"/>
</dbReference>
<dbReference type="InterPro" id="IPR032675">
    <property type="entry name" value="LRR_dom_sf"/>
</dbReference>
<dbReference type="Proteomes" id="UP000266673">
    <property type="component" value="Unassembled WGS sequence"/>
</dbReference>
<dbReference type="Gene3D" id="3.80.10.10">
    <property type="entry name" value="Ribonuclease Inhibitor"/>
    <property type="match status" value="1"/>
</dbReference>
<proteinExistence type="predicted"/>
<protein>
    <recommendedName>
        <fullName evidence="3">F-box domain-containing protein</fullName>
    </recommendedName>
</protein>